<dbReference type="AlphaFoldDB" id="A0A419S204"/>
<organism evidence="1 2">
    <name type="scientific">Pelobium manganitolerans</name>
    <dbReference type="NCBI Taxonomy" id="1842495"/>
    <lineage>
        <taxon>Bacteria</taxon>
        <taxon>Pseudomonadati</taxon>
        <taxon>Bacteroidota</taxon>
        <taxon>Sphingobacteriia</taxon>
        <taxon>Sphingobacteriales</taxon>
        <taxon>Sphingobacteriaceae</taxon>
        <taxon>Pelobium</taxon>
    </lineage>
</organism>
<gene>
    <name evidence="1" type="ORF">BCY91_10965</name>
</gene>
<dbReference type="EMBL" id="MBTA01000029">
    <property type="protein sequence ID" value="RKD12765.1"/>
    <property type="molecule type" value="Genomic_DNA"/>
</dbReference>
<evidence type="ECO:0008006" key="3">
    <source>
        <dbReference type="Google" id="ProtNLM"/>
    </source>
</evidence>
<dbReference type="Pfam" id="PF13155">
    <property type="entry name" value="Toprim_2"/>
    <property type="match status" value="1"/>
</dbReference>
<sequence length="151" mass="17293">MGIVVGPRNFRGVGFKNDLGGYEIRSAFYKYSSAPKSSSTFCRNSNTVKVFEGFMDFLSYVTVEDKFPVLHDIMVLNGTGQFEKSKPFLERYKTVELYLDNDPTGNKITHNALKSSPKFVDCSKLYRPYNDLNEWLIMKGFSRKSKQALKL</sequence>
<dbReference type="Gene3D" id="3.40.1360.10">
    <property type="match status" value="1"/>
</dbReference>
<evidence type="ECO:0000313" key="2">
    <source>
        <dbReference type="Proteomes" id="UP000283433"/>
    </source>
</evidence>
<name>A0A419S204_9SPHI</name>
<accession>A0A419S204</accession>
<dbReference type="RefSeq" id="WP_120182989.1">
    <property type="nucleotide sequence ID" value="NZ_MBTA01000029.1"/>
</dbReference>
<comment type="caution">
    <text evidence="1">The sequence shown here is derived from an EMBL/GenBank/DDBJ whole genome shotgun (WGS) entry which is preliminary data.</text>
</comment>
<dbReference type="Proteomes" id="UP000283433">
    <property type="component" value="Unassembled WGS sequence"/>
</dbReference>
<evidence type="ECO:0000313" key="1">
    <source>
        <dbReference type="EMBL" id="RKD12765.1"/>
    </source>
</evidence>
<proteinExistence type="predicted"/>
<dbReference type="SUPFAM" id="SSF56731">
    <property type="entry name" value="DNA primase core"/>
    <property type="match status" value="1"/>
</dbReference>
<dbReference type="OrthoDB" id="8536512at2"/>
<protein>
    <recommendedName>
        <fullName evidence="3">Toprim domain-containing protein</fullName>
    </recommendedName>
</protein>
<keyword evidence="2" id="KW-1185">Reference proteome</keyword>
<reference evidence="1 2" key="1">
    <citation type="submission" date="2016-07" db="EMBL/GenBank/DDBJ databases">
        <title>Genome of Pelobium manganitolerans.</title>
        <authorList>
            <person name="Wu S."/>
            <person name="Wang G."/>
        </authorList>
    </citation>
    <scope>NUCLEOTIDE SEQUENCE [LARGE SCALE GENOMIC DNA]</scope>
    <source>
        <strain evidence="1 2">YS-25</strain>
    </source>
</reference>